<evidence type="ECO:0000313" key="1">
    <source>
        <dbReference type="EMBL" id="SHM80935.1"/>
    </source>
</evidence>
<reference evidence="2" key="1">
    <citation type="submission" date="2016-11" db="EMBL/GenBank/DDBJ databases">
        <authorList>
            <person name="Varghese N."/>
            <person name="Submissions S."/>
        </authorList>
    </citation>
    <scope>NUCLEOTIDE SEQUENCE [LARGE SCALE GENOMIC DNA]</scope>
    <source>
        <strain evidence="2">DSM 3661</strain>
    </source>
</reference>
<dbReference type="RefSeq" id="WP_073355770.1">
    <property type="nucleotide sequence ID" value="NZ_FRBU01000083.1"/>
</dbReference>
<name>A0A1M7LT73_9FLAO</name>
<organism evidence="1 2">
    <name type="scientific">Flavobacterium xanthum</name>
    <dbReference type="NCBI Taxonomy" id="69322"/>
    <lineage>
        <taxon>Bacteria</taxon>
        <taxon>Pseudomonadati</taxon>
        <taxon>Bacteroidota</taxon>
        <taxon>Flavobacteriia</taxon>
        <taxon>Flavobacteriales</taxon>
        <taxon>Flavobacteriaceae</taxon>
        <taxon>Flavobacterium</taxon>
    </lineage>
</organism>
<dbReference type="Proteomes" id="UP000184260">
    <property type="component" value="Unassembled WGS sequence"/>
</dbReference>
<sequence length="326" mass="37967">MSDINLELSIYTFTLKERFQKDKFMDFNEFYRKKFSKSGENSQNVKPEELYKRFVEMMLEEFSTKFYLNKDENKGISSTKDISYRYNESIIEGLINGGNTGYGHKIYNILDNEKTVGAISSKELASLPYYFKIWTPPDSQVGVIMIQSYSIGSINSILIDFLKLIYAKYGASFNRIIHIPEELKESYINRSSVKKVTFTSTIENKDSRKKFNRAFEDSDGLKVTISVEGLKKTNIAKFFAKFNKKNPIGIDLEELGMEDPDKYLTKFYYEDEHGRKAYAKIKDKFEIRPTIVLPLEVSNANRTPNLIEIVKYTDDLLEKVKKEINY</sequence>
<protein>
    <submittedName>
        <fullName evidence="1">Uncharacterized protein</fullName>
    </submittedName>
</protein>
<dbReference type="OrthoDB" id="1442380at2"/>
<keyword evidence="2" id="KW-1185">Reference proteome</keyword>
<evidence type="ECO:0000313" key="2">
    <source>
        <dbReference type="Proteomes" id="UP000184260"/>
    </source>
</evidence>
<dbReference type="EMBL" id="FRBU01000083">
    <property type="protein sequence ID" value="SHM80935.1"/>
    <property type="molecule type" value="Genomic_DNA"/>
</dbReference>
<dbReference type="AlphaFoldDB" id="A0A1M7LT73"/>
<gene>
    <name evidence="1" type="ORF">SAMN05443669_10831</name>
</gene>
<accession>A0A1M7LT73</accession>
<proteinExistence type="predicted"/>